<comment type="caution">
    <text evidence="1">The sequence shown here is derived from an EMBL/GenBank/DDBJ whole genome shotgun (WGS) entry which is preliminary data.</text>
</comment>
<keyword evidence="2" id="KW-1185">Reference proteome</keyword>
<dbReference type="RefSeq" id="XP_068359507.1">
    <property type="nucleotide sequence ID" value="XM_068492562.1"/>
</dbReference>
<reference evidence="1" key="1">
    <citation type="submission" date="2016-10" db="EMBL/GenBank/DDBJ databases">
        <authorList>
            <person name="Benchimol M."/>
            <person name="Almeida L.G."/>
            <person name="Vasconcelos A.T."/>
            <person name="Perreira-Neves A."/>
            <person name="Rosa I.A."/>
            <person name="Tasca T."/>
            <person name="Bogo M.R."/>
            <person name="de Souza W."/>
        </authorList>
    </citation>
    <scope>NUCLEOTIDE SEQUENCE [LARGE SCALE GENOMIC DNA]</scope>
    <source>
        <strain evidence="1">K</strain>
    </source>
</reference>
<accession>A0A1J4K597</accession>
<sequence length="381" mass="44154">MQKSITKTYESSVEPARNSILSQKSNLEKAISTITELHNRQLVLKNDLINHKTQMDAIIDKNRSFHDDFKKKEAELETARQRLFIFQTLAEINSLKNEIKQNYQRKISSIVENMKKLYEKTQKLTLNNLYNEIFTQCQSFYKNNMNIFINSNESSFSFNGFTEKLITLQYFELLDEFKEYFWNYINKIFVVKISQSKCTISFHNDAITINSEPNGTITSPEFINTSTKLLKIIIQKFKELKFELNDKDLEDYAHNSMEIGLTLFGGKPDALNQATSELCKLAKIENVNIVDIMKDARLPLVLDRCRSLLVENRPFAEVVKEMRKIMEGTSTEGILKKIAAMATVIWREDKTKIELAIPSLVSIGTKEALECIMMFDEVLKQ</sequence>
<protein>
    <submittedName>
        <fullName evidence="1">Uncharacterized protein</fullName>
    </submittedName>
</protein>
<dbReference type="GeneID" id="94827266"/>
<evidence type="ECO:0000313" key="1">
    <source>
        <dbReference type="EMBL" id="OHT06371.1"/>
    </source>
</evidence>
<evidence type="ECO:0000313" key="2">
    <source>
        <dbReference type="Proteomes" id="UP000179807"/>
    </source>
</evidence>
<name>A0A1J4K597_9EUKA</name>
<gene>
    <name evidence="1" type="ORF">TRFO_05561</name>
</gene>
<dbReference type="OrthoDB" id="10633875at2759"/>
<organism evidence="1 2">
    <name type="scientific">Tritrichomonas foetus</name>
    <dbReference type="NCBI Taxonomy" id="1144522"/>
    <lineage>
        <taxon>Eukaryota</taxon>
        <taxon>Metamonada</taxon>
        <taxon>Parabasalia</taxon>
        <taxon>Tritrichomonadida</taxon>
        <taxon>Tritrichomonadidae</taxon>
        <taxon>Tritrichomonas</taxon>
    </lineage>
</organism>
<dbReference type="AlphaFoldDB" id="A0A1J4K597"/>
<dbReference type="VEuPathDB" id="TrichDB:TRFO_05561"/>
<dbReference type="Proteomes" id="UP000179807">
    <property type="component" value="Unassembled WGS sequence"/>
</dbReference>
<proteinExistence type="predicted"/>
<dbReference type="EMBL" id="MLAK01000727">
    <property type="protein sequence ID" value="OHT06371.1"/>
    <property type="molecule type" value="Genomic_DNA"/>
</dbReference>